<accession>A0ABP4H3Q0</accession>
<feature type="transmembrane region" description="Helical" evidence="6">
    <location>
        <begin position="103"/>
        <end position="124"/>
    </location>
</feature>
<dbReference type="RefSeq" id="WP_253865962.1">
    <property type="nucleotide sequence ID" value="NZ_BAAALN010000012.1"/>
</dbReference>
<evidence type="ECO:0000256" key="5">
    <source>
        <dbReference type="SAM" id="MobiDB-lite"/>
    </source>
</evidence>
<dbReference type="InterPro" id="IPR001046">
    <property type="entry name" value="NRAMP_fam"/>
</dbReference>
<gene>
    <name evidence="7" type="ORF">GCM10009676_35650</name>
</gene>
<evidence type="ECO:0000256" key="1">
    <source>
        <dbReference type="ARBA" id="ARBA00004141"/>
    </source>
</evidence>
<evidence type="ECO:0000256" key="3">
    <source>
        <dbReference type="ARBA" id="ARBA00022989"/>
    </source>
</evidence>
<evidence type="ECO:0000256" key="4">
    <source>
        <dbReference type="ARBA" id="ARBA00023136"/>
    </source>
</evidence>
<feature type="compositionally biased region" description="Gly residues" evidence="5">
    <location>
        <begin position="21"/>
        <end position="31"/>
    </location>
</feature>
<proteinExistence type="predicted"/>
<keyword evidence="4 6" id="KW-0472">Membrane</keyword>
<feature type="compositionally biased region" description="Gly residues" evidence="5">
    <location>
        <begin position="39"/>
        <end position="49"/>
    </location>
</feature>
<feature type="transmembrane region" description="Helical" evidence="6">
    <location>
        <begin position="175"/>
        <end position="195"/>
    </location>
</feature>
<dbReference type="EMBL" id="BAAALN010000012">
    <property type="protein sequence ID" value="GAA1246383.1"/>
    <property type="molecule type" value="Genomic_DNA"/>
</dbReference>
<feature type="transmembrane region" description="Helical" evidence="6">
    <location>
        <begin position="430"/>
        <end position="450"/>
    </location>
</feature>
<dbReference type="Proteomes" id="UP001500653">
    <property type="component" value="Unassembled WGS sequence"/>
</dbReference>
<comment type="caution">
    <text evidence="7">The sequence shown here is derived from an EMBL/GenBank/DDBJ whole genome shotgun (WGS) entry which is preliminary data.</text>
</comment>
<reference evidence="8" key="1">
    <citation type="journal article" date="2019" name="Int. J. Syst. Evol. Microbiol.">
        <title>The Global Catalogue of Microorganisms (GCM) 10K type strain sequencing project: providing services to taxonomists for standard genome sequencing and annotation.</title>
        <authorList>
            <consortium name="The Broad Institute Genomics Platform"/>
            <consortium name="The Broad Institute Genome Sequencing Center for Infectious Disease"/>
            <person name="Wu L."/>
            <person name="Ma J."/>
        </authorList>
    </citation>
    <scope>NUCLEOTIDE SEQUENCE [LARGE SCALE GENOMIC DNA]</scope>
    <source>
        <strain evidence="8">JCM 13023</strain>
    </source>
</reference>
<keyword evidence="8" id="KW-1185">Reference proteome</keyword>
<feature type="transmembrane region" description="Helical" evidence="6">
    <location>
        <begin position="286"/>
        <end position="315"/>
    </location>
</feature>
<evidence type="ECO:0000256" key="6">
    <source>
        <dbReference type="SAM" id="Phobius"/>
    </source>
</evidence>
<feature type="transmembrane region" description="Helical" evidence="6">
    <location>
        <begin position="372"/>
        <end position="388"/>
    </location>
</feature>
<feature type="transmembrane region" description="Helical" evidence="6">
    <location>
        <begin position="394"/>
        <end position="418"/>
    </location>
</feature>
<sequence>MAETAGSGADRNDVGDNGDRTTGGAGTGGDTGEVRTGGDSTGGGAGGAKTGDAKTDGAKTGTGALAGSTKRGALAGAIFLMATSAIGPGFITQTTEFTARLGAAFAFAILLSILVDIAVQLNVWRVIGISGLRAQELGNRVLPGVGYLMAVLVVLGGLVFNIGNIAGTSLGLDALFGLDVKIGGTISAAIAIAVFLSKRAGVAMDRLVVVLGFVMIALTTYVAIVSSPPVGEAMTQAVVPDTIDVLVITTLIGGTVGGYITYAGAHRLIDSGVSGPDEVARVSRSSVTALLVTGVMRVVLFLAILGVVAGGAALTGGNPTAEAFGHAAGEVGMRLFGMVLWAAGITSVIGASYTSVSFLVSFSPALKQRQNWLVAGFVVVSAVGFVLLDQAPTTLLILAGALNGLILPVGFGVLMWVAARRSDLLGGYRYPRWLLVIGVAAWLLTLYLGWNSLSGIADLWG</sequence>
<feature type="transmembrane region" description="Helical" evidence="6">
    <location>
        <begin position="145"/>
        <end position="163"/>
    </location>
</feature>
<name>A0ABP4H3Q0_9PSEU</name>
<protein>
    <submittedName>
        <fullName evidence="7">Divalent metal cation transporter</fullName>
    </submittedName>
</protein>
<keyword evidence="3 6" id="KW-1133">Transmembrane helix</keyword>
<feature type="transmembrane region" description="Helical" evidence="6">
    <location>
        <begin position="335"/>
        <end position="360"/>
    </location>
</feature>
<feature type="transmembrane region" description="Helical" evidence="6">
    <location>
        <begin position="73"/>
        <end position="91"/>
    </location>
</feature>
<comment type="subcellular location">
    <subcellularLocation>
        <location evidence="1">Membrane</location>
        <topology evidence="1">Multi-pass membrane protein</topology>
    </subcellularLocation>
</comment>
<evidence type="ECO:0000256" key="2">
    <source>
        <dbReference type="ARBA" id="ARBA00022692"/>
    </source>
</evidence>
<feature type="transmembrane region" description="Helical" evidence="6">
    <location>
        <begin position="245"/>
        <end position="265"/>
    </location>
</feature>
<feature type="transmembrane region" description="Helical" evidence="6">
    <location>
        <begin position="207"/>
        <end position="225"/>
    </location>
</feature>
<organism evidence="7 8">
    <name type="scientific">Prauserella halophila</name>
    <dbReference type="NCBI Taxonomy" id="185641"/>
    <lineage>
        <taxon>Bacteria</taxon>
        <taxon>Bacillati</taxon>
        <taxon>Actinomycetota</taxon>
        <taxon>Actinomycetes</taxon>
        <taxon>Pseudonocardiales</taxon>
        <taxon>Pseudonocardiaceae</taxon>
        <taxon>Prauserella</taxon>
    </lineage>
</organism>
<dbReference type="Pfam" id="PF01566">
    <property type="entry name" value="Nramp"/>
    <property type="match status" value="1"/>
</dbReference>
<feature type="compositionally biased region" description="Basic and acidic residues" evidence="5">
    <location>
        <begin position="10"/>
        <end position="19"/>
    </location>
</feature>
<evidence type="ECO:0000313" key="8">
    <source>
        <dbReference type="Proteomes" id="UP001500653"/>
    </source>
</evidence>
<feature type="region of interest" description="Disordered" evidence="5">
    <location>
        <begin position="1"/>
        <end position="62"/>
    </location>
</feature>
<evidence type="ECO:0000313" key="7">
    <source>
        <dbReference type="EMBL" id="GAA1246383.1"/>
    </source>
</evidence>
<keyword evidence="2 6" id="KW-0812">Transmembrane</keyword>